<sequence length="724" mass="77857">MGDQLQVDPACQCPVRPVDGYVSRGDRKPYLSHLLQPSASPQHLLAVSDVPALLLFDKARLAQPMRTIPVPADENITGVANVEYASAAWAGSSQAGYIALWDARSQSADAVRLAGPSGAPYLSVAANGPHIAAGTELVGADAAIDLWDMRNPQTPLCTYGDVHSDDIMTLTFHPDAAAHPNILLSGGMDGLVSAIDTTIAQEEDAVISVGNTDSSLARVGFATHAPSYRYAPKTPPTDVDLDEKDLALSTDPRRTALGPVYAVSNMQTLGVWDADKFDCIVSDVAVRTPTSFRPPWVTDYVVDAGSVLPTPIVADAGTVRIPMMVGDQEGGAALISVDVDASDASAQWTLHARLPCAQTSSQAHSDIVRSVAWDANTQRLFTGGEDGKLLAWALDGSTPQAAHHLVPDQLGPLLYVRHPVSQAPPQPHAPCAVMVCGWMDAQLKHVDKYAKPYSEMYPHATVLIQLSTAKSAFFTTREGNRPEAETSLEVLRSASDRARSMVPGERPTVLFHSFSNGGFIPLMTLLYFGCKDPMRLPQPLAHIMECSPGVLSGKTLADAMTVAADTSTMYGRTSEWMSRTLSRALMDGIAGYSLARGQEHPFEQAKREFNEPATWAWSDAPARIPPRLYTMTLADQFIPPDRVYKHAAQMNAAITGHAGDVPVVDMEGLAPEDVRLNNVPVQICRWEHAMHCALARHAGPTYWTAIRQFLTSVVATGVAPQSKL</sequence>
<dbReference type="InterPro" id="IPR001680">
    <property type="entry name" value="WD40_rpt"/>
</dbReference>
<dbReference type="PROSITE" id="PS50082">
    <property type="entry name" value="WD_REPEATS_2"/>
    <property type="match status" value="1"/>
</dbReference>
<evidence type="ECO:0000256" key="1">
    <source>
        <dbReference type="ARBA" id="ARBA00022574"/>
    </source>
</evidence>
<dbReference type="GeneID" id="85225922"/>
<evidence type="ECO:0000313" key="6">
    <source>
        <dbReference type="EMBL" id="WFD39299.1"/>
    </source>
</evidence>
<protein>
    <submittedName>
        <fullName evidence="6">Uncharacterized protein</fullName>
    </submittedName>
</protein>
<dbReference type="Gene3D" id="2.130.10.10">
    <property type="entry name" value="YVTN repeat-like/Quinoprotein amine dehydrogenase"/>
    <property type="match status" value="2"/>
</dbReference>
<name>A0AAF0JAX6_9BASI</name>
<organism evidence="6 7">
    <name type="scientific">Malassezia japonica</name>
    <dbReference type="NCBI Taxonomy" id="223818"/>
    <lineage>
        <taxon>Eukaryota</taxon>
        <taxon>Fungi</taxon>
        <taxon>Dikarya</taxon>
        <taxon>Basidiomycota</taxon>
        <taxon>Ustilaginomycotina</taxon>
        <taxon>Malasseziomycetes</taxon>
        <taxon>Malasseziales</taxon>
        <taxon>Malasseziaceae</taxon>
        <taxon>Malassezia</taxon>
    </lineage>
</organism>
<dbReference type="InterPro" id="IPR008547">
    <property type="entry name" value="DUF829_TMEM53"/>
</dbReference>
<dbReference type="EMBL" id="CP119960">
    <property type="protein sequence ID" value="WFD39299.1"/>
    <property type="molecule type" value="Genomic_DNA"/>
</dbReference>
<evidence type="ECO:0000256" key="3">
    <source>
        <dbReference type="ARBA" id="ARBA00047591"/>
    </source>
</evidence>
<dbReference type="PANTHER" id="PTHR22889:SF0">
    <property type="entry name" value="WD REPEAT-CONTAINING PROTEIN 89"/>
    <property type="match status" value="1"/>
</dbReference>
<dbReference type="AlphaFoldDB" id="A0AAF0JAX6"/>
<dbReference type="InterPro" id="IPR039328">
    <property type="entry name" value="WDR89"/>
</dbReference>
<dbReference type="RefSeq" id="XP_060122196.1">
    <property type="nucleotide sequence ID" value="XM_060266213.1"/>
</dbReference>
<comment type="catalytic activity">
    <reaction evidence="3">
        <text>a diacylglycerol + H2O = a monoacylglycerol + a fatty acid + H(+)</text>
        <dbReference type="Rhea" id="RHEA:32731"/>
        <dbReference type="ChEBI" id="CHEBI:15377"/>
        <dbReference type="ChEBI" id="CHEBI:15378"/>
        <dbReference type="ChEBI" id="CHEBI:17408"/>
        <dbReference type="ChEBI" id="CHEBI:18035"/>
        <dbReference type="ChEBI" id="CHEBI:28868"/>
    </reaction>
</comment>
<keyword evidence="7" id="KW-1185">Reference proteome</keyword>
<dbReference type="PANTHER" id="PTHR22889">
    <property type="entry name" value="WD REPEAT-CONTAINING PROTEIN 89"/>
    <property type="match status" value="1"/>
</dbReference>
<gene>
    <name evidence="6" type="ORF">MJAP1_002271</name>
</gene>
<dbReference type="SUPFAM" id="SSF53474">
    <property type="entry name" value="alpha/beta-Hydrolases"/>
    <property type="match status" value="1"/>
</dbReference>
<dbReference type="SUPFAM" id="SSF50978">
    <property type="entry name" value="WD40 repeat-like"/>
    <property type="match status" value="1"/>
</dbReference>
<comment type="catalytic activity">
    <reaction evidence="4">
        <text>a monoacylglycerol + H2O = glycerol + a fatty acid + H(+)</text>
        <dbReference type="Rhea" id="RHEA:15245"/>
        <dbReference type="ChEBI" id="CHEBI:15377"/>
        <dbReference type="ChEBI" id="CHEBI:15378"/>
        <dbReference type="ChEBI" id="CHEBI:17408"/>
        <dbReference type="ChEBI" id="CHEBI:17754"/>
        <dbReference type="ChEBI" id="CHEBI:28868"/>
    </reaction>
</comment>
<keyword evidence="2" id="KW-0677">Repeat</keyword>
<evidence type="ECO:0000256" key="5">
    <source>
        <dbReference type="PROSITE-ProRule" id="PRU00221"/>
    </source>
</evidence>
<dbReference type="InterPro" id="IPR029058">
    <property type="entry name" value="AB_hydrolase_fold"/>
</dbReference>
<accession>A0AAF0JAX6</accession>
<feature type="repeat" description="WD" evidence="5">
    <location>
        <begin position="361"/>
        <end position="402"/>
    </location>
</feature>
<proteinExistence type="predicted"/>
<dbReference type="Pfam" id="PF05705">
    <property type="entry name" value="DUF829"/>
    <property type="match status" value="1"/>
</dbReference>
<dbReference type="InterPro" id="IPR015943">
    <property type="entry name" value="WD40/YVTN_repeat-like_dom_sf"/>
</dbReference>
<keyword evidence="1 5" id="KW-0853">WD repeat</keyword>
<dbReference type="InterPro" id="IPR036322">
    <property type="entry name" value="WD40_repeat_dom_sf"/>
</dbReference>
<evidence type="ECO:0000256" key="4">
    <source>
        <dbReference type="ARBA" id="ARBA00048461"/>
    </source>
</evidence>
<dbReference type="Pfam" id="PF00400">
    <property type="entry name" value="WD40"/>
    <property type="match status" value="1"/>
</dbReference>
<dbReference type="PROSITE" id="PS50294">
    <property type="entry name" value="WD_REPEATS_REGION"/>
    <property type="match status" value="1"/>
</dbReference>
<evidence type="ECO:0000256" key="2">
    <source>
        <dbReference type="ARBA" id="ARBA00022737"/>
    </source>
</evidence>
<dbReference type="Proteomes" id="UP001217754">
    <property type="component" value="Chromosome 3"/>
</dbReference>
<evidence type="ECO:0000313" key="7">
    <source>
        <dbReference type="Proteomes" id="UP001217754"/>
    </source>
</evidence>
<dbReference type="SMART" id="SM00320">
    <property type="entry name" value="WD40"/>
    <property type="match status" value="2"/>
</dbReference>
<reference evidence="6" key="1">
    <citation type="submission" date="2023-03" db="EMBL/GenBank/DDBJ databases">
        <title>Mating type loci evolution in Malassezia.</title>
        <authorList>
            <person name="Coelho M.A."/>
        </authorList>
    </citation>
    <scope>NUCLEOTIDE SEQUENCE</scope>
    <source>
        <strain evidence="6">CBS 9431</strain>
    </source>
</reference>